<dbReference type="Pfam" id="PF07727">
    <property type="entry name" value="RVT_2"/>
    <property type="match status" value="1"/>
</dbReference>
<organism evidence="3">
    <name type="scientific">Tanacetum cinerariifolium</name>
    <name type="common">Dalmatian daisy</name>
    <name type="synonym">Chrysanthemum cinerariifolium</name>
    <dbReference type="NCBI Taxonomy" id="118510"/>
    <lineage>
        <taxon>Eukaryota</taxon>
        <taxon>Viridiplantae</taxon>
        <taxon>Streptophyta</taxon>
        <taxon>Embryophyta</taxon>
        <taxon>Tracheophyta</taxon>
        <taxon>Spermatophyta</taxon>
        <taxon>Magnoliopsida</taxon>
        <taxon>eudicotyledons</taxon>
        <taxon>Gunneridae</taxon>
        <taxon>Pentapetalae</taxon>
        <taxon>asterids</taxon>
        <taxon>campanulids</taxon>
        <taxon>Asterales</taxon>
        <taxon>Asteraceae</taxon>
        <taxon>Asteroideae</taxon>
        <taxon>Anthemideae</taxon>
        <taxon>Anthemidinae</taxon>
        <taxon>Tanacetum</taxon>
    </lineage>
</organism>
<comment type="caution">
    <text evidence="3">The sequence shown here is derived from an EMBL/GenBank/DDBJ whole genome shotgun (WGS) entry which is preliminary data.</text>
</comment>
<feature type="domain" description="Reverse transcriptase Ty1/copia-type" evidence="2">
    <location>
        <begin position="4"/>
        <end position="141"/>
    </location>
</feature>
<dbReference type="EMBL" id="BKCJ010004475">
    <property type="protein sequence ID" value="GEU61260.1"/>
    <property type="molecule type" value="Genomic_DNA"/>
</dbReference>
<feature type="region of interest" description="Disordered" evidence="1">
    <location>
        <begin position="764"/>
        <end position="788"/>
    </location>
</feature>
<accession>A0A6L2LJG5</accession>
<dbReference type="InterPro" id="IPR013103">
    <property type="entry name" value="RVT_2"/>
</dbReference>
<gene>
    <name evidence="3" type="ORF">Tci_033238</name>
</gene>
<feature type="region of interest" description="Disordered" evidence="1">
    <location>
        <begin position="348"/>
        <end position="384"/>
    </location>
</feature>
<dbReference type="AlphaFoldDB" id="A0A6L2LJG5"/>
<feature type="compositionally biased region" description="Basic and acidic residues" evidence="1">
    <location>
        <begin position="518"/>
        <end position="539"/>
    </location>
</feature>
<evidence type="ECO:0000259" key="2">
    <source>
        <dbReference type="Pfam" id="PF07727"/>
    </source>
</evidence>
<feature type="compositionally biased region" description="Polar residues" evidence="1">
    <location>
        <begin position="350"/>
        <end position="361"/>
    </location>
</feature>
<name>A0A6L2LJG5_TANCI</name>
<sequence>MLLQDFVVYQMDVKSVFLYEKIKEEVYVCQPPGFEDLDFPDKVYKVEKALYGLHQASRAWYKTLSTYLLDNGFHRGKMDKTLFIRRHKDDILLVQVYVDDIIFGLTKKELCIEFEKMIHKKFQMSSMRELTFFLKIRIKNASTPMETQKPLLNDKDVCAYARYHVNPNVHIFTLGKGFLVQKQTVVENSITKAEYVAASSCCGQATAKAKTINGEAQIYAKVDGKKVIISEASIRRYLHFEDEGGVDCLSNEFIFEQLTLMGLVKNLDSRNKFLMYPKFVQVFLNNQLEGMGDHNRIYVTVSHSKKVFRNMRRVGKEFSERETPLFPTMIVQSQEEMDEGSANPIDLHITPTNIPPSTSQAQRKHKSRRTKRKVTEVPQPSDPTENVAYEAINEEMDDSLERVVPTATSLDAEHDRDTMGDTIAQNTSENVFKYFNDSLLARVNTPSSGEDSLKLNELVELYTTLQSRVLALQTTKTTQALEIESLKIGVKKLERRNKSRTYELKRLYKVGLSARVESSNDNKGLGEDDASKQRRKISDIDADEGTTLVNDQDDTAMFDADKDLQGEEVIVKQEVIADKEPIVDDAKVSDAATYTIDYITLAKALEALKTSKPKIRGIVIKDHEEPKPMKSKKKDQILLDEEVAKKLQDEINEEERLAGERARLAEIDADFEFAQRLQAEEKDELTNTKKAKLFMKFLEKMRKFFAAKRAEEKRNKTPTKSQQRSIMCTYLKNMKGYKGQSLKNMSFAEIQEMYDKAIKRIAQEESSKRAGDELEQERSKKQKKDEDKETAELQQLLNIISCEEGVAIEAIPLAVKPPSIVD</sequence>
<evidence type="ECO:0000313" key="3">
    <source>
        <dbReference type="EMBL" id="GEU61260.1"/>
    </source>
</evidence>
<evidence type="ECO:0000256" key="1">
    <source>
        <dbReference type="SAM" id="MobiDB-lite"/>
    </source>
</evidence>
<feature type="region of interest" description="Disordered" evidence="1">
    <location>
        <begin position="518"/>
        <end position="545"/>
    </location>
</feature>
<reference evidence="3" key="1">
    <citation type="journal article" date="2019" name="Sci. Rep.">
        <title>Draft genome of Tanacetum cinerariifolium, the natural source of mosquito coil.</title>
        <authorList>
            <person name="Yamashiro T."/>
            <person name="Shiraishi A."/>
            <person name="Satake H."/>
            <person name="Nakayama K."/>
        </authorList>
    </citation>
    <scope>NUCLEOTIDE SEQUENCE</scope>
</reference>
<proteinExistence type="predicted"/>
<protein>
    <submittedName>
        <fullName evidence="3">Putative ribonuclease H-like domain-containing protein</fullName>
    </submittedName>
</protein>
<feature type="compositionally biased region" description="Basic residues" evidence="1">
    <location>
        <begin position="362"/>
        <end position="372"/>
    </location>
</feature>